<evidence type="ECO:0000313" key="2">
    <source>
        <dbReference type="Proteomes" id="UP000184171"/>
    </source>
</evidence>
<dbReference type="STRING" id="1122189.SAMN02745165_01558"/>
<protein>
    <submittedName>
        <fullName evidence="1">Uncharacterized protein</fullName>
    </submittedName>
</protein>
<reference evidence="1 2" key="1">
    <citation type="submission" date="2016-11" db="EMBL/GenBank/DDBJ databases">
        <authorList>
            <person name="Jaros S."/>
            <person name="Januszkiewicz K."/>
            <person name="Wedrychowicz H."/>
        </authorList>
    </citation>
    <scope>NUCLEOTIDE SEQUENCE [LARGE SCALE GENOMIC DNA]</scope>
    <source>
        <strain evidence="1 2">DSM 5091</strain>
    </source>
</reference>
<gene>
    <name evidence="1" type="ORF">SAMN02745165_01558</name>
</gene>
<evidence type="ECO:0000313" key="1">
    <source>
        <dbReference type="EMBL" id="SHJ09591.1"/>
    </source>
</evidence>
<dbReference type="SUPFAM" id="SSF101756">
    <property type="entry name" value="Hypothetical protein YgiW"/>
    <property type="match status" value="1"/>
</dbReference>
<name>A0A1M6GI68_MALRU</name>
<dbReference type="OrthoDB" id="5519328at2"/>
<dbReference type="PROSITE" id="PS51257">
    <property type="entry name" value="PROKAR_LIPOPROTEIN"/>
    <property type="match status" value="1"/>
</dbReference>
<dbReference type="EMBL" id="FQZT01000004">
    <property type="protein sequence ID" value="SHJ09591.1"/>
    <property type="molecule type" value="Genomic_DNA"/>
</dbReference>
<dbReference type="Proteomes" id="UP000184171">
    <property type="component" value="Unassembled WGS sequence"/>
</dbReference>
<sequence length="119" mass="12927">MKQILATAIFLVTLFLAGCGGEKYGAGVDHDAQKVQVKDVFLQPQLIGQKVQLEGNIVTQCQSNGCWFFLHDGSGQIYIDLAKNQFTLPSLPGRQVSVSGVVSREKQSLYLVADGVEVK</sequence>
<accession>A0A1M6GI68</accession>
<dbReference type="InterPro" id="IPR036700">
    <property type="entry name" value="BOBF_sf"/>
</dbReference>
<dbReference type="AlphaFoldDB" id="A0A1M6GI68"/>
<keyword evidence="2" id="KW-1185">Reference proteome</keyword>
<dbReference type="Gene3D" id="2.40.50.200">
    <property type="entry name" value="Bacterial OB-fold"/>
    <property type="match status" value="1"/>
</dbReference>
<proteinExistence type="predicted"/>
<organism evidence="1 2">
    <name type="scientific">Malonomonas rubra DSM 5091</name>
    <dbReference type="NCBI Taxonomy" id="1122189"/>
    <lineage>
        <taxon>Bacteria</taxon>
        <taxon>Pseudomonadati</taxon>
        <taxon>Thermodesulfobacteriota</taxon>
        <taxon>Desulfuromonadia</taxon>
        <taxon>Desulfuromonadales</taxon>
        <taxon>Geopsychrobacteraceae</taxon>
        <taxon>Malonomonas</taxon>
    </lineage>
</organism>
<dbReference type="RefSeq" id="WP_072907538.1">
    <property type="nucleotide sequence ID" value="NZ_FQZT01000004.1"/>
</dbReference>